<sequence length="173" mass="19751">MAGLRLGLRGVGVWDVFLEDGAIRLRLSDVAETVSLAYCGWEVGGVTPDEEKAHANDLVGDRSSLHPLVYFVRATVNCRDAAALCTMIPPNPVLRRQVIAIYKELLYLGRDYPLGYDYFRPRLHKAFMSKAEERDDEAIKKGLAHAEFVKKEIEALYYLKRYRTLRKRYDPDA</sequence>
<accession>A0A8H7KDS4</accession>
<organism evidence="2 3">
    <name type="scientific">Bionectria ochroleuca</name>
    <name type="common">Gliocladium roseum</name>
    <dbReference type="NCBI Taxonomy" id="29856"/>
    <lineage>
        <taxon>Eukaryota</taxon>
        <taxon>Fungi</taxon>
        <taxon>Dikarya</taxon>
        <taxon>Ascomycota</taxon>
        <taxon>Pezizomycotina</taxon>
        <taxon>Sordariomycetes</taxon>
        <taxon>Hypocreomycetidae</taxon>
        <taxon>Hypocreales</taxon>
        <taxon>Bionectriaceae</taxon>
        <taxon>Clonostachys</taxon>
    </lineage>
</organism>
<protein>
    <submittedName>
        <fullName evidence="2">Uncharacterized protein</fullName>
    </submittedName>
</protein>
<reference evidence="2" key="1">
    <citation type="submission" date="2020-10" db="EMBL/GenBank/DDBJ databases">
        <title>High-Quality Genome Resource of Clonostachys rosea strain S41 by Oxford Nanopore Long-Read Sequencing.</title>
        <authorList>
            <person name="Wang H."/>
        </authorList>
    </citation>
    <scope>NUCLEOTIDE SEQUENCE</scope>
    <source>
        <strain evidence="2">S41</strain>
    </source>
</reference>
<evidence type="ECO:0000313" key="2">
    <source>
        <dbReference type="EMBL" id="KAF9749002.1"/>
    </source>
</evidence>
<dbReference type="InterPro" id="IPR052000">
    <property type="entry name" value="ETFRF1"/>
</dbReference>
<dbReference type="InterPro" id="IPR045296">
    <property type="entry name" value="Complex1_LYR_ETFRF1_LYRM5"/>
</dbReference>
<proteinExistence type="inferred from homology"/>
<comment type="caution">
    <text evidence="2">The sequence shown here is derived from an EMBL/GenBank/DDBJ whole genome shotgun (WGS) entry which is preliminary data.</text>
</comment>
<dbReference type="PANTHER" id="PTHR21024:SF0">
    <property type="entry name" value="ELECTRON TRANSFER FLAVOPROTEIN REGULATORY FACTOR 1"/>
    <property type="match status" value="1"/>
</dbReference>
<gene>
    <name evidence="2" type="ORF">IM811_016797</name>
</gene>
<dbReference type="AlphaFoldDB" id="A0A8H7KDS4"/>
<dbReference type="PANTHER" id="PTHR21024">
    <property type="entry name" value="GROWTH HORMONE-INDUCIBLE SOLUBLE PROTEIN-RELATED"/>
    <property type="match status" value="1"/>
</dbReference>
<dbReference type="CDD" id="cd20265">
    <property type="entry name" value="Complex1_LYR_ETFRF1_LYRM5"/>
    <property type="match status" value="1"/>
</dbReference>
<dbReference type="Pfam" id="PF13233">
    <property type="entry name" value="Complex1_LYR_2"/>
    <property type="match status" value="1"/>
</dbReference>
<dbReference type="GO" id="GO:0005739">
    <property type="term" value="C:mitochondrion"/>
    <property type="evidence" value="ECO:0007669"/>
    <property type="project" value="TreeGrafter"/>
</dbReference>
<dbReference type="GO" id="GO:0022904">
    <property type="term" value="P:respiratory electron transport chain"/>
    <property type="evidence" value="ECO:0007669"/>
    <property type="project" value="TreeGrafter"/>
</dbReference>
<dbReference type="EMBL" id="JADCTT010000008">
    <property type="protein sequence ID" value="KAF9749002.1"/>
    <property type="molecule type" value="Genomic_DNA"/>
</dbReference>
<dbReference type="GO" id="GO:0090324">
    <property type="term" value="P:negative regulation of oxidative phosphorylation"/>
    <property type="evidence" value="ECO:0007669"/>
    <property type="project" value="InterPro"/>
</dbReference>
<name>A0A8H7KDS4_BIOOC</name>
<evidence type="ECO:0000313" key="3">
    <source>
        <dbReference type="Proteomes" id="UP000616885"/>
    </source>
</evidence>
<dbReference type="Proteomes" id="UP000616885">
    <property type="component" value="Unassembled WGS sequence"/>
</dbReference>
<evidence type="ECO:0000256" key="1">
    <source>
        <dbReference type="ARBA" id="ARBA00009508"/>
    </source>
</evidence>
<comment type="similarity">
    <text evidence="1">Belongs to the complex I LYR family.</text>
</comment>